<evidence type="ECO:0000256" key="6">
    <source>
        <dbReference type="SAM" id="MobiDB-lite"/>
    </source>
</evidence>
<dbReference type="AlphaFoldDB" id="A0A0A2MW42"/>
<keyword evidence="3 7" id="KW-0812">Transmembrane</keyword>
<dbReference type="Pfam" id="PF22571">
    <property type="entry name" value="LiaI-LiaF-TM_PspC"/>
    <property type="match status" value="1"/>
</dbReference>
<dbReference type="InterPro" id="IPR007168">
    <property type="entry name" value="Phageshock_PspC_N"/>
</dbReference>
<dbReference type="PANTHER" id="PTHR33885:SF3">
    <property type="entry name" value="PHAGE SHOCK PROTEIN C"/>
    <property type="match status" value="1"/>
</dbReference>
<feature type="transmembrane region" description="Helical" evidence="7">
    <location>
        <begin position="137"/>
        <end position="165"/>
    </location>
</feature>
<dbReference type="STRING" id="1121898.GCA_000422725_01366"/>
<accession>A0A0A2MW42</accession>
<dbReference type="OrthoDB" id="5772680at2"/>
<dbReference type="EMBL" id="JRLY01000010">
    <property type="protein sequence ID" value="KGO92450.1"/>
    <property type="molecule type" value="Genomic_DNA"/>
</dbReference>
<organism evidence="11 12">
    <name type="scientific">Flavobacterium subsaxonicum WB 4.1-42 = DSM 21790</name>
    <dbReference type="NCBI Taxonomy" id="1121898"/>
    <lineage>
        <taxon>Bacteria</taxon>
        <taxon>Pseudomonadati</taxon>
        <taxon>Bacteroidota</taxon>
        <taxon>Flavobacteriia</taxon>
        <taxon>Flavobacteriales</taxon>
        <taxon>Flavobacteriaceae</taxon>
        <taxon>Flavobacterium</taxon>
    </lineage>
</organism>
<keyword evidence="2" id="KW-1003">Cell membrane</keyword>
<dbReference type="Pfam" id="PF04024">
    <property type="entry name" value="PspC"/>
    <property type="match status" value="1"/>
</dbReference>
<evidence type="ECO:0000256" key="4">
    <source>
        <dbReference type="ARBA" id="ARBA00022989"/>
    </source>
</evidence>
<keyword evidence="12" id="KW-1185">Reference proteome</keyword>
<keyword evidence="4 7" id="KW-1133">Transmembrane helix</keyword>
<dbReference type="Pfam" id="PF22744">
    <property type="entry name" value="Toast-rack_PspC-Cterm"/>
    <property type="match status" value="1"/>
</dbReference>
<evidence type="ECO:0000313" key="11">
    <source>
        <dbReference type="EMBL" id="KGO92450.1"/>
    </source>
</evidence>
<evidence type="ECO:0000256" key="2">
    <source>
        <dbReference type="ARBA" id="ARBA00022475"/>
    </source>
</evidence>
<dbReference type="InterPro" id="IPR054319">
    <property type="entry name" value="PspC-rel_ToastRack"/>
</dbReference>
<reference evidence="11 12" key="1">
    <citation type="submission" date="2013-09" db="EMBL/GenBank/DDBJ databases">
        <authorList>
            <person name="Zeng Z."/>
            <person name="Chen C."/>
        </authorList>
    </citation>
    <scope>NUCLEOTIDE SEQUENCE [LARGE SCALE GENOMIC DNA]</scope>
    <source>
        <strain evidence="11 12">WB 4.1-42</strain>
    </source>
</reference>
<gene>
    <name evidence="11" type="ORF">Q766_13415</name>
</gene>
<dbReference type="InterPro" id="IPR052027">
    <property type="entry name" value="PspC"/>
</dbReference>
<dbReference type="InterPro" id="IPR054321">
    <property type="entry name" value="PspC-rel_TM"/>
</dbReference>
<name>A0A0A2MW42_9FLAO</name>
<keyword evidence="5 7" id="KW-0472">Membrane</keyword>
<feature type="domain" description="PspC-related ToastRack" evidence="10">
    <location>
        <begin position="394"/>
        <end position="527"/>
    </location>
</feature>
<evidence type="ECO:0000259" key="8">
    <source>
        <dbReference type="Pfam" id="PF04024"/>
    </source>
</evidence>
<feature type="domain" description="Phage shock protein PspC N-terminal" evidence="8">
    <location>
        <begin position="110"/>
        <end position="168"/>
    </location>
</feature>
<feature type="compositionally biased region" description="Basic and acidic residues" evidence="6">
    <location>
        <begin position="559"/>
        <end position="597"/>
    </location>
</feature>
<evidence type="ECO:0000259" key="10">
    <source>
        <dbReference type="Pfam" id="PF22744"/>
    </source>
</evidence>
<feature type="region of interest" description="Disordered" evidence="6">
    <location>
        <begin position="551"/>
        <end position="597"/>
    </location>
</feature>
<evidence type="ECO:0000256" key="1">
    <source>
        <dbReference type="ARBA" id="ARBA00004162"/>
    </source>
</evidence>
<evidence type="ECO:0000313" key="12">
    <source>
        <dbReference type="Proteomes" id="UP000030111"/>
    </source>
</evidence>
<feature type="domain" description="PspC-related transmembrane region" evidence="9">
    <location>
        <begin position="208"/>
        <end position="350"/>
    </location>
</feature>
<comment type="subcellular location">
    <subcellularLocation>
        <location evidence="1">Cell membrane</location>
        <topology evidence="1">Single-pass membrane protein</topology>
    </subcellularLocation>
</comment>
<dbReference type="eggNOG" id="COG1983">
    <property type="taxonomic scope" value="Bacteria"/>
</dbReference>
<feature type="transmembrane region" description="Helical" evidence="7">
    <location>
        <begin position="239"/>
        <end position="268"/>
    </location>
</feature>
<feature type="transmembrane region" description="Helical" evidence="7">
    <location>
        <begin position="326"/>
        <end position="344"/>
    </location>
</feature>
<evidence type="ECO:0000256" key="3">
    <source>
        <dbReference type="ARBA" id="ARBA00022692"/>
    </source>
</evidence>
<dbReference type="GO" id="GO:0005886">
    <property type="term" value="C:plasma membrane"/>
    <property type="evidence" value="ECO:0007669"/>
    <property type="project" value="UniProtKB-SubCell"/>
</dbReference>
<proteinExistence type="predicted"/>
<dbReference type="PANTHER" id="PTHR33885">
    <property type="entry name" value="PHAGE SHOCK PROTEIN C"/>
    <property type="match status" value="1"/>
</dbReference>
<protein>
    <submittedName>
        <fullName evidence="11">Phage-shock protein</fullName>
    </submittedName>
</protein>
<sequence length="597" mass="67593">MNKTVSINLGGFFFHIDEDAYQKLNRYFDAIRRSLSPDGRDEIMSDIEGRIAELLTEKLNNDKQVVSVTEVDHVIAVMGQPEDYRIDEDDTSTNSSYKAPNFTFPFPQTKKFYRDADKAIIGGVCAGLGHYFRIDPLWVRILFIVSPFVTFGTSAFVYILLWILIPQAITTTEKLEMTGEPINISNIEKKVKEEFSQFADKFGNVDYDKIGHNVKTGAERLGTGVSTAVLAILKAIAKVIGALIVIFSAIMLGSLVVGLLAMLTSSSLAGDAWYPYVNSMNYTNTPMWVIGIVGFLALAIPLFSLFLLGLKILSDNLRPVGNLTKYTLLVLWIVSVSACIYLGIMQSAQFANEGKTVSKTEINLARTDTLHVKFRYNEYFTKSLHHDYDFRFKQDSLGNEVIYSNDVQFFVLKTDEAKPYLQIERIASGGTLQQARKSAEIIKYGFKIEGNNLILDNYLLTGGDNNAKYRKQRVEIFLYLPEGTYFHPDKSLQDYDQSDDEFFNLWFDGDHKYQMTKDNVKCLDCVEGEEGNQFGDNGDEGNTEQIKEQLKQQAADMKVQAEEMKIQAEQQAKEMKVQAEEMKKQAEQMEKDAKNMQ</sequence>
<evidence type="ECO:0000256" key="5">
    <source>
        <dbReference type="ARBA" id="ARBA00023136"/>
    </source>
</evidence>
<feature type="transmembrane region" description="Helical" evidence="7">
    <location>
        <begin position="288"/>
        <end position="314"/>
    </location>
</feature>
<comment type="caution">
    <text evidence="11">The sequence shown here is derived from an EMBL/GenBank/DDBJ whole genome shotgun (WGS) entry which is preliminary data.</text>
</comment>
<evidence type="ECO:0000256" key="7">
    <source>
        <dbReference type="SAM" id="Phobius"/>
    </source>
</evidence>
<evidence type="ECO:0000259" key="9">
    <source>
        <dbReference type="Pfam" id="PF22571"/>
    </source>
</evidence>
<dbReference type="RefSeq" id="WP_026990254.1">
    <property type="nucleotide sequence ID" value="NZ_AUGP01000017.1"/>
</dbReference>
<dbReference type="Proteomes" id="UP000030111">
    <property type="component" value="Unassembled WGS sequence"/>
</dbReference>